<sequence>MASLTSELGELQASQERLMERQREDQAMLTAQLSAQEHHLAELDERTRAAKDLAQEALRGDTLRQGARRPRILGLGSPMRRLPEEAEEEDAAGESRKQVTGGASVPLS</sequence>
<reference evidence="3" key="2">
    <citation type="submission" date="2024-04" db="EMBL/GenBank/DDBJ databases">
        <authorList>
            <person name="Chen Y."/>
            <person name="Shah S."/>
            <person name="Dougan E. K."/>
            <person name="Thang M."/>
            <person name="Chan C."/>
        </authorList>
    </citation>
    <scope>NUCLEOTIDE SEQUENCE [LARGE SCALE GENOMIC DNA]</scope>
</reference>
<proteinExistence type="predicted"/>
<dbReference type="AlphaFoldDB" id="A0A9P1FER1"/>
<evidence type="ECO:0000256" key="1">
    <source>
        <dbReference type="SAM" id="MobiDB-lite"/>
    </source>
</evidence>
<feature type="compositionally biased region" description="Basic and acidic residues" evidence="1">
    <location>
        <begin position="17"/>
        <end position="26"/>
    </location>
</feature>
<keyword evidence="4" id="KW-1185">Reference proteome</keyword>
<feature type="non-terminal residue" evidence="2">
    <location>
        <position position="1"/>
    </location>
</feature>
<evidence type="ECO:0000313" key="4">
    <source>
        <dbReference type="Proteomes" id="UP001152797"/>
    </source>
</evidence>
<comment type="caution">
    <text evidence="2">The sequence shown here is derived from an EMBL/GenBank/DDBJ whole genome shotgun (WGS) entry which is preliminary data.</text>
</comment>
<feature type="region of interest" description="Disordered" evidence="1">
    <location>
        <begin position="1"/>
        <end position="108"/>
    </location>
</feature>
<name>A0A9P1FER1_9DINO</name>
<reference evidence="2" key="1">
    <citation type="submission" date="2022-10" db="EMBL/GenBank/DDBJ databases">
        <authorList>
            <person name="Chen Y."/>
            <person name="Dougan E. K."/>
            <person name="Chan C."/>
            <person name="Rhodes N."/>
            <person name="Thang M."/>
        </authorList>
    </citation>
    <scope>NUCLEOTIDE SEQUENCE</scope>
</reference>
<dbReference type="EMBL" id="CAMXCT010000125">
    <property type="protein sequence ID" value="CAI3974254.1"/>
    <property type="molecule type" value="Genomic_DNA"/>
</dbReference>
<dbReference type="Proteomes" id="UP001152797">
    <property type="component" value="Unassembled WGS sequence"/>
</dbReference>
<dbReference type="EMBL" id="CAMXCT020000125">
    <property type="protein sequence ID" value="CAL1127629.1"/>
    <property type="molecule type" value="Genomic_DNA"/>
</dbReference>
<gene>
    <name evidence="2" type="ORF">C1SCF055_LOCUS2674</name>
</gene>
<evidence type="ECO:0000313" key="3">
    <source>
        <dbReference type="EMBL" id="CAL1127629.1"/>
    </source>
</evidence>
<feature type="compositionally biased region" description="Basic and acidic residues" evidence="1">
    <location>
        <begin position="36"/>
        <end position="62"/>
    </location>
</feature>
<protein>
    <submittedName>
        <fullName evidence="2">Uncharacterized protein</fullName>
    </submittedName>
</protein>
<accession>A0A9P1FER1</accession>
<evidence type="ECO:0000313" key="2">
    <source>
        <dbReference type="EMBL" id="CAI3974254.1"/>
    </source>
</evidence>
<dbReference type="EMBL" id="CAMXCT030000125">
    <property type="protein sequence ID" value="CAL4761566.1"/>
    <property type="molecule type" value="Genomic_DNA"/>
</dbReference>
<organism evidence="2">
    <name type="scientific">Cladocopium goreaui</name>
    <dbReference type="NCBI Taxonomy" id="2562237"/>
    <lineage>
        <taxon>Eukaryota</taxon>
        <taxon>Sar</taxon>
        <taxon>Alveolata</taxon>
        <taxon>Dinophyceae</taxon>
        <taxon>Suessiales</taxon>
        <taxon>Symbiodiniaceae</taxon>
        <taxon>Cladocopium</taxon>
    </lineage>
</organism>